<name>A0A9X2XZJ3_9BACT</name>
<dbReference type="Gene3D" id="3.10.20.310">
    <property type="entry name" value="membrane protein fhac"/>
    <property type="match status" value="1"/>
</dbReference>
<evidence type="ECO:0000313" key="1">
    <source>
        <dbReference type="EMBL" id="MCU7551821.1"/>
    </source>
</evidence>
<comment type="caution">
    <text evidence="1">The sequence shown here is derived from an EMBL/GenBank/DDBJ whole genome shotgun (WGS) entry which is preliminary data.</text>
</comment>
<sequence>MLVGKNIVRFCVIFCLALLPCRSLYPQNSNAKRDDSLPKKPNAFLQFIRKAITRKSVDSTIQPGILISKNDEPFLSYEGKGIRHILIREFGFEKTFVDTAKEINYFGKDLVKHLHRNTKEWVIRNNLFIKEKTAFRANVVADNERYLRSLEYIHDARILVNEIEDEPDSVDLVVITKDFLSIYFQLKSATSNRFKSKIGDANIVGTAQKVQFTTLLEKGRDPLFGYEILYRNNSIANTFINTTIGYSKINNNLNDRISDEHTWHARIERPLVSQYLHVAGGILLAHGQTFNNYSRPDTLFYNYAYNTFDAWVGYNLGVRKFLFLKSVLNREFLSIRYFQNRFSRVPYQVGEKFNFLFNDREAILGQFTFFRQNFYKTNYVFGFGITEDVPYGYNIALTGGWYKQLHLERAYAGADANLYVVTGRGNVIQYFLRTGTFLNKGKIQDAVVLIGASSFSRVFSYKNLKIRQYLRLSYSKQFNRIGLDPLGINNVFGLPYISLDSASGNQRSSLHTETIFFLRRKVLGFKFATFASADFALFTPEHEKTSNSGFYSGFGGGMRTRNENLLFNTIELRFMYFPRKSQQHNTFKLTLTTNLRFRYNNSYVKAPDIIQVNSDYNNNIY</sequence>
<dbReference type="Proteomes" id="UP001155483">
    <property type="component" value="Unassembled WGS sequence"/>
</dbReference>
<reference evidence="1" key="1">
    <citation type="submission" date="2022-09" db="EMBL/GenBank/DDBJ databases">
        <authorList>
            <person name="Yuan C."/>
            <person name="Ke Z."/>
        </authorList>
    </citation>
    <scope>NUCLEOTIDE SEQUENCE</scope>
    <source>
        <strain evidence="1">LB-8</strain>
    </source>
</reference>
<dbReference type="RefSeq" id="WP_279299259.1">
    <property type="nucleotide sequence ID" value="NZ_JAOTIF010000024.1"/>
</dbReference>
<organism evidence="1 2">
    <name type="scientific">Paraflavisolibacter caeni</name>
    <dbReference type="NCBI Taxonomy" id="2982496"/>
    <lineage>
        <taxon>Bacteria</taxon>
        <taxon>Pseudomonadati</taxon>
        <taxon>Bacteroidota</taxon>
        <taxon>Chitinophagia</taxon>
        <taxon>Chitinophagales</taxon>
        <taxon>Chitinophagaceae</taxon>
        <taxon>Paraflavisolibacter</taxon>
    </lineage>
</organism>
<evidence type="ECO:0000313" key="2">
    <source>
        <dbReference type="Proteomes" id="UP001155483"/>
    </source>
</evidence>
<evidence type="ECO:0008006" key="3">
    <source>
        <dbReference type="Google" id="ProtNLM"/>
    </source>
</evidence>
<proteinExistence type="predicted"/>
<reference evidence="1" key="2">
    <citation type="submission" date="2023-04" db="EMBL/GenBank/DDBJ databases">
        <title>Paracnuella aquatica gen. nov., sp. nov., a member of the family Chitinophagaceae isolated from a hot spring.</title>
        <authorList>
            <person name="Wang C."/>
        </authorList>
    </citation>
    <scope>NUCLEOTIDE SEQUENCE</scope>
    <source>
        <strain evidence="1">LB-8</strain>
    </source>
</reference>
<gene>
    <name evidence="1" type="ORF">OCK74_22065</name>
</gene>
<protein>
    <recommendedName>
        <fullName evidence="3">Haemolysin activator HlyB C-terminal domain-containing protein</fullName>
    </recommendedName>
</protein>
<accession>A0A9X2XZJ3</accession>
<keyword evidence="2" id="KW-1185">Reference proteome</keyword>
<dbReference type="AlphaFoldDB" id="A0A9X2XZJ3"/>
<dbReference type="EMBL" id="JAOTIF010000024">
    <property type="protein sequence ID" value="MCU7551821.1"/>
    <property type="molecule type" value="Genomic_DNA"/>
</dbReference>